<reference evidence="3 4" key="1">
    <citation type="journal article" date="2022" name="Gigascience">
        <title>A chromosome-level genome assembly and annotation of the desert horned lizard, Phrynosoma platyrhinos, provides insight into chromosomal rearrangements among reptiles.</title>
        <authorList>
            <person name="Koochekian N."/>
            <person name="Ascanio A."/>
            <person name="Farleigh K."/>
            <person name="Card D.C."/>
            <person name="Schield D.R."/>
            <person name="Castoe T.A."/>
            <person name="Jezkova T."/>
        </authorList>
    </citation>
    <scope>NUCLEOTIDE SEQUENCE [LARGE SCALE GENOMIC DNA]</scope>
    <source>
        <strain evidence="3">NK-2021</strain>
    </source>
</reference>
<feature type="repeat" description="TNFR-Cys" evidence="1">
    <location>
        <begin position="85"/>
        <end position="128"/>
    </location>
</feature>
<feature type="domain" description="TNFR-Cys" evidence="2">
    <location>
        <begin position="130"/>
        <end position="171"/>
    </location>
</feature>
<evidence type="ECO:0000256" key="1">
    <source>
        <dbReference type="PROSITE-ProRule" id="PRU00206"/>
    </source>
</evidence>
<keyword evidence="1" id="KW-1015">Disulfide bond</keyword>
<dbReference type="PANTHER" id="PTHR46605">
    <property type="entry name" value="TUMOR NECROSIS FACTOR RECEPTOR"/>
    <property type="match status" value="1"/>
</dbReference>
<dbReference type="SUPFAM" id="SSF57586">
    <property type="entry name" value="TNF receptor-like"/>
    <property type="match status" value="2"/>
</dbReference>
<feature type="disulfide bond" evidence="1">
    <location>
        <begin position="61"/>
        <end position="74"/>
    </location>
</feature>
<accession>A0ABQ7TE17</accession>
<gene>
    <name evidence="3" type="ORF">JD844_003776</name>
</gene>
<feature type="disulfide bond" evidence="1">
    <location>
        <begin position="131"/>
        <end position="146"/>
    </location>
</feature>
<dbReference type="PROSITE" id="PS00652">
    <property type="entry name" value="TNFR_NGFR_1"/>
    <property type="match status" value="1"/>
</dbReference>
<feature type="non-terminal residue" evidence="3">
    <location>
        <position position="1"/>
    </location>
</feature>
<evidence type="ECO:0000313" key="4">
    <source>
        <dbReference type="Proteomes" id="UP000826234"/>
    </source>
</evidence>
<comment type="caution">
    <text evidence="3">The sequence shown here is derived from an EMBL/GenBank/DDBJ whole genome shotgun (WGS) entry which is preliminary data.</text>
</comment>
<dbReference type="Proteomes" id="UP000826234">
    <property type="component" value="Unassembled WGS sequence"/>
</dbReference>
<comment type="caution">
    <text evidence="1">Lacks conserved residue(s) required for the propagation of feature annotation.</text>
</comment>
<sequence length="180" mass="18898">VLAHQSCEHGHLTSAGDCCEHCPPGYGAAIPCGSTNTKCEPCQESVTFSSTNSATEPCWPCSTCPSHVAVLEACTAARDTVCATSCPRGHYLPPGNGTHASGQCLPCQVCPEGYGATRPCSPSANAVCQKCPDGYYSEVKSSFEPCLPCQRECAQNEVMIQACTPLSDTLCMGMYRDCGK</sequence>
<dbReference type="Gene3D" id="2.10.50.10">
    <property type="entry name" value="Tumor Necrosis Factor Receptor, subunit A, domain 2"/>
    <property type="match status" value="3"/>
</dbReference>
<dbReference type="EMBL" id="JAIPUX010000521">
    <property type="protein sequence ID" value="KAH0627680.1"/>
    <property type="molecule type" value="Genomic_DNA"/>
</dbReference>
<feature type="repeat" description="TNFR-Cys" evidence="1">
    <location>
        <begin position="41"/>
        <end position="82"/>
    </location>
</feature>
<dbReference type="Pfam" id="PF00020">
    <property type="entry name" value="TNFR_c6"/>
    <property type="match status" value="3"/>
</dbReference>
<dbReference type="PANTHER" id="PTHR46605:SF1">
    <property type="entry name" value="DEATH DOMAIN-CONTAINING MEMBRANE PROTEIN NRADD"/>
    <property type="match status" value="1"/>
</dbReference>
<proteinExistence type="predicted"/>
<feature type="repeat" description="TNFR-Cys" evidence="1">
    <location>
        <begin position="130"/>
        <end position="171"/>
    </location>
</feature>
<name>A0ABQ7TE17_PHRPL</name>
<protein>
    <recommendedName>
        <fullName evidence="2">TNFR-Cys domain-containing protein</fullName>
    </recommendedName>
</protein>
<feature type="disulfide bond" evidence="1">
    <location>
        <begin position="107"/>
        <end position="120"/>
    </location>
</feature>
<evidence type="ECO:0000313" key="3">
    <source>
        <dbReference type="EMBL" id="KAH0627680.1"/>
    </source>
</evidence>
<feature type="disulfide bond" evidence="1">
    <location>
        <begin position="110"/>
        <end position="128"/>
    </location>
</feature>
<feature type="disulfide bond" evidence="1">
    <location>
        <begin position="64"/>
        <end position="82"/>
    </location>
</feature>
<dbReference type="PROSITE" id="PS50050">
    <property type="entry name" value="TNFR_NGFR_2"/>
    <property type="match status" value="3"/>
</dbReference>
<feature type="domain" description="TNFR-Cys" evidence="2">
    <location>
        <begin position="85"/>
        <end position="128"/>
    </location>
</feature>
<feature type="domain" description="TNFR-Cys" evidence="2">
    <location>
        <begin position="41"/>
        <end position="82"/>
    </location>
</feature>
<dbReference type="SMART" id="SM00208">
    <property type="entry name" value="TNFR"/>
    <property type="match status" value="4"/>
</dbReference>
<feature type="disulfide bond" evidence="1">
    <location>
        <begin position="153"/>
        <end position="171"/>
    </location>
</feature>
<evidence type="ECO:0000259" key="2">
    <source>
        <dbReference type="PROSITE" id="PS50050"/>
    </source>
</evidence>
<organism evidence="3 4">
    <name type="scientific">Phrynosoma platyrhinos</name>
    <name type="common">Desert horned lizard</name>
    <dbReference type="NCBI Taxonomy" id="52577"/>
    <lineage>
        <taxon>Eukaryota</taxon>
        <taxon>Metazoa</taxon>
        <taxon>Chordata</taxon>
        <taxon>Craniata</taxon>
        <taxon>Vertebrata</taxon>
        <taxon>Euteleostomi</taxon>
        <taxon>Lepidosauria</taxon>
        <taxon>Squamata</taxon>
        <taxon>Bifurcata</taxon>
        <taxon>Unidentata</taxon>
        <taxon>Episquamata</taxon>
        <taxon>Toxicofera</taxon>
        <taxon>Iguania</taxon>
        <taxon>Phrynosomatidae</taxon>
        <taxon>Phrynosomatinae</taxon>
        <taxon>Phrynosoma</taxon>
    </lineage>
</organism>
<dbReference type="InterPro" id="IPR001368">
    <property type="entry name" value="TNFR/NGFR_Cys_rich_reg"/>
</dbReference>
<keyword evidence="4" id="KW-1185">Reference proteome</keyword>
<dbReference type="InterPro" id="IPR052302">
    <property type="entry name" value="Neurotrophin_rcpt-DD"/>
</dbReference>